<reference evidence="1 2" key="1">
    <citation type="submission" date="2021-05" db="EMBL/GenBank/DDBJ databases">
        <title>Phylogenetic classification of ten novel species belonging to the genus Bifidobacterium comprising B. colchicus sp. nov., B. abeli sp. nov., B. bicoloris sp. nov., B. guerezis sp. nov., B. rosaliae sp. nov., B. santillanensis sp. nov., B. argentati sp. nov., B. amazzoni sp. nov., B. pluviali sp. nov., and B. pinnaculum sp. nov.</title>
        <authorList>
            <person name="Lugli G.A."/>
            <person name="Ruiz Garcia L."/>
            <person name="Margolles A."/>
            <person name="Ventura M."/>
        </authorList>
    </citation>
    <scope>NUCLEOTIDE SEQUENCE [LARGE SCALE GENOMIC DNA]</scope>
    <source>
        <strain evidence="1 2">6T3</strain>
    </source>
</reference>
<proteinExistence type="predicted"/>
<keyword evidence="2" id="KW-1185">Reference proteome</keyword>
<evidence type="ECO:0000313" key="2">
    <source>
        <dbReference type="Proteomes" id="UP000812844"/>
    </source>
</evidence>
<dbReference type="RefSeq" id="WP_219083222.1">
    <property type="nucleotide sequence ID" value="NZ_JAHBBD010000035.1"/>
</dbReference>
<accession>A0ABS6WBE9</accession>
<protein>
    <submittedName>
        <fullName evidence="1">Uncharacterized protein</fullName>
    </submittedName>
</protein>
<comment type="caution">
    <text evidence="1">The sequence shown here is derived from an EMBL/GenBank/DDBJ whole genome shotgun (WGS) entry which is preliminary data.</text>
</comment>
<organism evidence="1 2">
    <name type="scientific">Bifidobacterium phasiani</name>
    <dbReference type="NCBI Taxonomy" id="2834431"/>
    <lineage>
        <taxon>Bacteria</taxon>
        <taxon>Bacillati</taxon>
        <taxon>Actinomycetota</taxon>
        <taxon>Actinomycetes</taxon>
        <taxon>Bifidobacteriales</taxon>
        <taxon>Bifidobacteriaceae</taxon>
        <taxon>Bifidobacterium</taxon>
    </lineage>
</organism>
<name>A0ABS6WBE9_9BIFI</name>
<evidence type="ECO:0000313" key="1">
    <source>
        <dbReference type="EMBL" id="MBW3083742.1"/>
    </source>
</evidence>
<dbReference type="EMBL" id="JAHBBD010000035">
    <property type="protein sequence ID" value="MBW3083742.1"/>
    <property type="molecule type" value="Genomic_DNA"/>
</dbReference>
<dbReference type="Proteomes" id="UP000812844">
    <property type="component" value="Unassembled WGS sequence"/>
</dbReference>
<sequence length="126" mass="14100">MELEVVVLYMAVRLVVDQRGSGNREQGYNSIRNRVSDRCHGGAGAVCVVVSENMGCEINDHPYGSTYSASDCHVDFQWIFQSLSCLHLFHSSASDYVDMQVRQISEKAIANTKLGWAADSHMQYFC</sequence>
<gene>
    <name evidence="1" type="ORF">KIH73_10340</name>
</gene>